<evidence type="ECO:0000313" key="2">
    <source>
        <dbReference type="EMBL" id="MDT0338659.1"/>
    </source>
</evidence>
<feature type="compositionally biased region" description="Polar residues" evidence="1">
    <location>
        <begin position="95"/>
        <end position="109"/>
    </location>
</feature>
<organism evidence="2">
    <name type="scientific">Herbaspirillum huttiense subsp. nephrolepidis</name>
    <dbReference type="NCBI Taxonomy" id="3075126"/>
    <lineage>
        <taxon>Bacteria</taxon>
        <taxon>Pseudomonadati</taxon>
        <taxon>Pseudomonadota</taxon>
        <taxon>Betaproteobacteria</taxon>
        <taxon>Burkholderiales</taxon>
        <taxon>Oxalobacteraceae</taxon>
        <taxon>Herbaspirillum</taxon>
    </lineage>
</organism>
<sequence length="165" mass="18343">MPPASSVNRAAFLFHRALRQNDDEFHQNRLWIIEKSRLRRHMKEKTTRPVAHPFFPSKALACPPPHYSEEGMIGTMEGVISQADARAGHGAGNPRSITETSNKTPASSGKSIQMFQTYSQVVLAARVCQAQMDNAGSLYHQLFGNGYRTGSGRSCTSRSVAYFRK</sequence>
<reference evidence="2" key="1">
    <citation type="submission" date="2023-02" db="EMBL/GenBank/DDBJ databases">
        <title>Description of Herbaspirillum huttiense subsp. nephrolepsisexaltata and Herbaspirillum huttiense subsp. lycopersicon.</title>
        <authorList>
            <person name="Poudel M."/>
            <person name="Sharma A."/>
            <person name="Goss E."/>
            <person name="Tapia J.H."/>
            <person name="Harmon C.M."/>
            <person name="Jones J.B."/>
        </authorList>
    </citation>
    <scope>NUCLEOTIDE SEQUENCE</scope>
    <source>
        <strain evidence="2">NC40101</strain>
    </source>
</reference>
<proteinExistence type="predicted"/>
<gene>
    <name evidence="2" type="ORF">RJN63_17600</name>
</gene>
<dbReference type="RefSeq" id="WP_310838013.1">
    <property type="nucleotide sequence ID" value="NZ_JAVLSM010000010.1"/>
</dbReference>
<evidence type="ECO:0000256" key="1">
    <source>
        <dbReference type="SAM" id="MobiDB-lite"/>
    </source>
</evidence>
<comment type="caution">
    <text evidence="2">The sequence shown here is derived from an EMBL/GenBank/DDBJ whole genome shotgun (WGS) entry which is preliminary data.</text>
</comment>
<accession>A0AAE4GCZ0</accession>
<protein>
    <submittedName>
        <fullName evidence="2">Uncharacterized protein</fullName>
    </submittedName>
</protein>
<dbReference type="AlphaFoldDB" id="A0AAE4GCZ0"/>
<name>A0AAE4GCZ0_9BURK</name>
<feature type="region of interest" description="Disordered" evidence="1">
    <location>
        <begin position="86"/>
        <end position="109"/>
    </location>
</feature>
<dbReference type="EMBL" id="JAVRAA010000009">
    <property type="protein sequence ID" value="MDT0338659.1"/>
    <property type="molecule type" value="Genomic_DNA"/>
</dbReference>